<evidence type="ECO:0000259" key="8">
    <source>
        <dbReference type="PROSITE" id="PS51900"/>
    </source>
</evidence>
<dbReference type="AlphaFoldDB" id="A0AA35CLW3"/>
<organism evidence="9 10">
    <name type="scientific">Caldinitratiruptor microaerophilus</name>
    <dbReference type="NCBI Taxonomy" id="671077"/>
    <lineage>
        <taxon>Bacteria</taxon>
        <taxon>Bacillati</taxon>
        <taxon>Bacillota</taxon>
        <taxon>Clostridia</taxon>
        <taxon>Eubacteriales</taxon>
        <taxon>Symbiobacteriaceae</taxon>
        <taxon>Caldinitratiruptor</taxon>
    </lineage>
</organism>
<dbReference type="GO" id="GO:0003677">
    <property type="term" value="F:DNA binding"/>
    <property type="evidence" value="ECO:0007669"/>
    <property type="project" value="UniProtKB-UniRule"/>
</dbReference>
<keyword evidence="5" id="KW-0233">DNA recombination</keyword>
<dbReference type="Pfam" id="PF14659">
    <property type="entry name" value="Phage_int_SAM_3"/>
    <property type="match status" value="1"/>
</dbReference>
<protein>
    <submittedName>
        <fullName evidence="9">Site-specific integrase</fullName>
    </submittedName>
</protein>
<keyword evidence="10" id="KW-1185">Reference proteome</keyword>
<evidence type="ECO:0000256" key="2">
    <source>
        <dbReference type="ARBA" id="ARBA00008857"/>
    </source>
</evidence>
<dbReference type="InterPro" id="IPR010998">
    <property type="entry name" value="Integrase_recombinase_N"/>
</dbReference>
<dbReference type="PROSITE" id="PS51898">
    <property type="entry name" value="TYR_RECOMBINASE"/>
    <property type="match status" value="1"/>
</dbReference>
<reference evidence="9" key="1">
    <citation type="submission" date="2022-03" db="EMBL/GenBank/DDBJ databases">
        <title>Complete genome sequence of Caldinitratiruptor microaerophilus.</title>
        <authorList>
            <person name="Mukaiyama R."/>
            <person name="Nishiyama T."/>
            <person name="Ueda K."/>
        </authorList>
    </citation>
    <scope>NUCLEOTIDE SEQUENCE</scope>
    <source>
        <strain evidence="9">JCM 16183</strain>
    </source>
</reference>
<evidence type="ECO:0000259" key="7">
    <source>
        <dbReference type="PROSITE" id="PS51898"/>
    </source>
</evidence>
<evidence type="ECO:0000256" key="5">
    <source>
        <dbReference type="ARBA" id="ARBA00023172"/>
    </source>
</evidence>
<dbReference type="PROSITE" id="PS51900">
    <property type="entry name" value="CB"/>
    <property type="match status" value="1"/>
</dbReference>
<evidence type="ECO:0000313" key="10">
    <source>
        <dbReference type="Proteomes" id="UP001163687"/>
    </source>
</evidence>
<dbReference type="Gene3D" id="1.10.150.130">
    <property type="match status" value="1"/>
</dbReference>
<evidence type="ECO:0000256" key="4">
    <source>
        <dbReference type="ARBA" id="ARBA00023125"/>
    </source>
</evidence>
<dbReference type="SUPFAM" id="SSF56349">
    <property type="entry name" value="DNA breaking-rejoining enzymes"/>
    <property type="match status" value="1"/>
</dbReference>
<proteinExistence type="inferred from homology"/>
<accession>A0AA35CLW3</accession>
<dbReference type="EMBL" id="AP025628">
    <property type="protein sequence ID" value="BDG61537.1"/>
    <property type="molecule type" value="Genomic_DNA"/>
</dbReference>
<dbReference type="InterPro" id="IPR050090">
    <property type="entry name" value="Tyrosine_recombinase_XerCD"/>
</dbReference>
<dbReference type="InterPro" id="IPR011010">
    <property type="entry name" value="DNA_brk_join_enz"/>
</dbReference>
<name>A0AA35CLW3_9FIRM</name>
<dbReference type="InterPro" id="IPR004107">
    <property type="entry name" value="Integrase_SAM-like_N"/>
</dbReference>
<comment type="similarity">
    <text evidence="2">Belongs to the 'phage' integrase family.</text>
</comment>
<feature type="domain" description="Core-binding (CB)" evidence="8">
    <location>
        <begin position="62"/>
        <end position="145"/>
    </location>
</feature>
<dbReference type="CDD" id="cd01189">
    <property type="entry name" value="INT_ICEBs1_C_like"/>
    <property type="match status" value="1"/>
</dbReference>
<dbReference type="GO" id="GO:0006310">
    <property type="term" value="P:DNA recombination"/>
    <property type="evidence" value="ECO:0007669"/>
    <property type="project" value="UniProtKB-KW"/>
</dbReference>
<comment type="function">
    <text evidence="1">Site-specific tyrosine recombinase, which acts by catalyzing the cutting and rejoining of the recombining DNA molecules.</text>
</comment>
<keyword evidence="3" id="KW-0229">DNA integration</keyword>
<keyword evidence="4 6" id="KW-0238">DNA-binding</keyword>
<dbReference type="PANTHER" id="PTHR30349:SF91">
    <property type="entry name" value="INTA PROTEIN"/>
    <property type="match status" value="1"/>
</dbReference>
<feature type="domain" description="Tyr recombinase" evidence="7">
    <location>
        <begin position="166"/>
        <end position="363"/>
    </location>
</feature>
<dbReference type="GO" id="GO:0015074">
    <property type="term" value="P:DNA integration"/>
    <property type="evidence" value="ECO:0007669"/>
    <property type="project" value="UniProtKB-KW"/>
</dbReference>
<dbReference type="RefSeq" id="WP_264842179.1">
    <property type="nucleotide sequence ID" value="NZ_AP025628.1"/>
</dbReference>
<dbReference type="InterPro" id="IPR002104">
    <property type="entry name" value="Integrase_catalytic"/>
</dbReference>
<dbReference type="PANTHER" id="PTHR30349">
    <property type="entry name" value="PHAGE INTEGRASE-RELATED"/>
    <property type="match status" value="1"/>
</dbReference>
<dbReference type="Pfam" id="PF00589">
    <property type="entry name" value="Phage_integrase"/>
    <property type="match status" value="1"/>
</dbReference>
<dbReference type="Gene3D" id="1.10.443.10">
    <property type="entry name" value="Intergrase catalytic core"/>
    <property type="match status" value="1"/>
</dbReference>
<dbReference type="InterPro" id="IPR044068">
    <property type="entry name" value="CB"/>
</dbReference>
<evidence type="ECO:0000313" key="9">
    <source>
        <dbReference type="EMBL" id="BDG61537.1"/>
    </source>
</evidence>
<dbReference type="KEGG" id="cmic:caldi_26270"/>
<sequence length="380" mass="42914">MKGTIRQRGRNSWQVRISRGYENGKKLLDEYTVRGTREDAEKFLRAKLHEIDKGSYTPPARQTFQQHAETWLETYARTNLRPTTAESYEVLLRKHAFPAIGSIQLEKLTPQHLQRLYADKLAEGLSPRRVQYLHLVIHGCLKAAVKWGLVGRNVADAVDAPRPERREVPILTSEDLDKLIRAAEGTDLEPVVLLAVGAGLRRGEALGLKWEDVDLDAGVVRVRRSLVPTKEGVRFQEPKTARGRRTVALPPFVVDGLKRWRKRQAEVRLQHGEKYRDQGLVCAREDGSPMPPASVTHRFERLAAKAGFEGLRLHDARHGHATVLLAQGVHPKVVQERLGHSTISVTMDIYSHVMPGLQEEAARKLDEALNRARARSRRSS</sequence>
<evidence type="ECO:0000256" key="1">
    <source>
        <dbReference type="ARBA" id="ARBA00003283"/>
    </source>
</evidence>
<gene>
    <name evidence="9" type="ORF">caldi_26270</name>
</gene>
<dbReference type="InterPro" id="IPR013762">
    <property type="entry name" value="Integrase-like_cat_sf"/>
</dbReference>
<evidence type="ECO:0000256" key="6">
    <source>
        <dbReference type="PROSITE-ProRule" id="PRU01248"/>
    </source>
</evidence>
<dbReference type="Proteomes" id="UP001163687">
    <property type="component" value="Chromosome"/>
</dbReference>
<evidence type="ECO:0000256" key="3">
    <source>
        <dbReference type="ARBA" id="ARBA00022908"/>
    </source>
</evidence>